<dbReference type="PANTHER" id="PTHR47506">
    <property type="entry name" value="TRANSCRIPTIONAL REGULATORY PROTEIN"/>
    <property type="match status" value="1"/>
</dbReference>
<dbReference type="EMBL" id="AWUW01000019">
    <property type="protein sequence ID" value="ERJ68582.1"/>
    <property type="molecule type" value="Genomic_DNA"/>
</dbReference>
<dbReference type="HOGENOM" id="CLU_069356_28_6_10"/>
<evidence type="ECO:0000313" key="6">
    <source>
        <dbReference type="EMBL" id="ERJ68582.1"/>
    </source>
</evidence>
<protein>
    <submittedName>
        <fullName evidence="6">Transcriptional regulator, TetR family</fullName>
    </submittedName>
</protein>
<feature type="domain" description="HTH tetR-type" evidence="5">
    <location>
        <begin position="10"/>
        <end position="70"/>
    </location>
</feature>
<dbReference type="PROSITE" id="PS50977">
    <property type="entry name" value="HTH_TETR_2"/>
    <property type="match status" value="1"/>
</dbReference>
<keyword evidence="2 4" id="KW-0238">DNA-binding</keyword>
<organism evidence="6 7">
    <name type="scientific">Porphyromonas gingivalis F0570</name>
    <dbReference type="NCBI Taxonomy" id="1227271"/>
    <lineage>
        <taxon>Bacteria</taxon>
        <taxon>Pseudomonadati</taxon>
        <taxon>Bacteroidota</taxon>
        <taxon>Bacteroidia</taxon>
        <taxon>Bacteroidales</taxon>
        <taxon>Porphyromonadaceae</taxon>
        <taxon>Porphyromonas</taxon>
    </lineage>
</organism>
<evidence type="ECO:0000259" key="5">
    <source>
        <dbReference type="PROSITE" id="PS50977"/>
    </source>
</evidence>
<dbReference type="PATRIC" id="fig|1227271.3.peg.248"/>
<evidence type="ECO:0000256" key="2">
    <source>
        <dbReference type="ARBA" id="ARBA00023125"/>
    </source>
</evidence>
<dbReference type="InterPro" id="IPR009057">
    <property type="entry name" value="Homeodomain-like_sf"/>
</dbReference>
<dbReference type="PROSITE" id="PS01081">
    <property type="entry name" value="HTH_TETR_1"/>
    <property type="match status" value="1"/>
</dbReference>
<dbReference type="Proteomes" id="UP000016630">
    <property type="component" value="Unassembled WGS sequence"/>
</dbReference>
<dbReference type="SUPFAM" id="SSF48498">
    <property type="entry name" value="Tetracyclin repressor-like, C-terminal domain"/>
    <property type="match status" value="1"/>
</dbReference>
<dbReference type="InterPro" id="IPR001647">
    <property type="entry name" value="HTH_TetR"/>
</dbReference>
<reference evidence="6 7" key="1">
    <citation type="submission" date="2013-06" db="EMBL/GenBank/DDBJ databases">
        <authorList>
            <person name="Weinstock G."/>
            <person name="Sodergren E."/>
            <person name="Lobos E.A."/>
            <person name="Fulton L."/>
            <person name="Fulton R."/>
            <person name="Courtney L."/>
            <person name="Fronick C."/>
            <person name="O'Laughlin M."/>
            <person name="Godfrey J."/>
            <person name="Wilson R.M."/>
            <person name="Miner T."/>
            <person name="Farmer C."/>
            <person name="Delehaunty K."/>
            <person name="Cordes M."/>
            <person name="Minx P."/>
            <person name="Tomlinson C."/>
            <person name="Chen J."/>
            <person name="Wollam A."/>
            <person name="Pepin K.H."/>
            <person name="Bhonagiri V."/>
            <person name="Zhang X."/>
            <person name="Warren W."/>
            <person name="Mitreva M."/>
            <person name="Mardis E.R."/>
            <person name="Wilson R.K."/>
        </authorList>
    </citation>
    <scope>NUCLEOTIDE SEQUENCE [LARGE SCALE GENOMIC DNA]</scope>
    <source>
        <strain evidence="6 7">F0570</strain>
    </source>
</reference>
<evidence type="ECO:0000256" key="3">
    <source>
        <dbReference type="ARBA" id="ARBA00023163"/>
    </source>
</evidence>
<dbReference type="GO" id="GO:0003677">
    <property type="term" value="F:DNA binding"/>
    <property type="evidence" value="ECO:0007669"/>
    <property type="project" value="UniProtKB-UniRule"/>
</dbReference>
<keyword evidence="3" id="KW-0804">Transcription</keyword>
<name>A0A0E2LTG0_PORGN</name>
<dbReference type="PRINTS" id="PR00455">
    <property type="entry name" value="HTHTETR"/>
</dbReference>
<accession>A0A0E2LTG0</accession>
<evidence type="ECO:0000256" key="1">
    <source>
        <dbReference type="ARBA" id="ARBA00023015"/>
    </source>
</evidence>
<sequence length="206" mass="24137">MFAAKDNDMNATKNFILEKSFGLFLQKGYNGVSIRNIQEETRLSKGAIYHHFQGKEEIFAKAMDLFFFPALRSFHYSDDETNTPLKNALNEAIEHRKGHIDKLREMTDFKVDDFYFFKLAFQVEEFYPDFKSKVENTFSEEENEWREVLQMAVQKGEIRKNTDIDLTLSLLMLIPRGLGLSMAFSSGISTDSLKEIYEKFYRTLKE</sequence>
<proteinExistence type="predicted"/>
<gene>
    <name evidence="6" type="ORF">HMPREF1555_00272</name>
</gene>
<dbReference type="InterPro" id="IPR036271">
    <property type="entry name" value="Tet_transcr_reg_TetR-rel_C_sf"/>
</dbReference>
<evidence type="ECO:0000256" key="4">
    <source>
        <dbReference type="PROSITE-ProRule" id="PRU00335"/>
    </source>
</evidence>
<keyword evidence="1" id="KW-0805">Transcription regulation</keyword>
<dbReference type="Gene3D" id="1.10.357.10">
    <property type="entry name" value="Tetracycline Repressor, domain 2"/>
    <property type="match status" value="1"/>
</dbReference>
<dbReference type="SUPFAM" id="SSF46689">
    <property type="entry name" value="Homeodomain-like"/>
    <property type="match status" value="1"/>
</dbReference>
<dbReference type="InterPro" id="IPR023772">
    <property type="entry name" value="DNA-bd_HTH_TetR-type_CS"/>
</dbReference>
<dbReference type="PANTHER" id="PTHR47506:SF6">
    <property type="entry name" value="HTH-TYPE TRANSCRIPTIONAL REPRESSOR NEMR"/>
    <property type="match status" value="1"/>
</dbReference>
<dbReference type="Pfam" id="PF00440">
    <property type="entry name" value="TetR_N"/>
    <property type="match status" value="1"/>
</dbReference>
<comment type="caution">
    <text evidence="6">The sequence shown here is derived from an EMBL/GenBank/DDBJ whole genome shotgun (WGS) entry which is preliminary data.</text>
</comment>
<evidence type="ECO:0000313" key="7">
    <source>
        <dbReference type="Proteomes" id="UP000016630"/>
    </source>
</evidence>
<dbReference type="AlphaFoldDB" id="A0A0E2LTG0"/>
<feature type="DNA-binding region" description="H-T-H motif" evidence="4">
    <location>
        <begin position="33"/>
        <end position="52"/>
    </location>
</feature>